<organism evidence="2 3">
    <name type="scientific">Eumeta variegata</name>
    <name type="common">Bagworm moth</name>
    <name type="synonym">Eumeta japonica</name>
    <dbReference type="NCBI Taxonomy" id="151549"/>
    <lineage>
        <taxon>Eukaryota</taxon>
        <taxon>Metazoa</taxon>
        <taxon>Ecdysozoa</taxon>
        <taxon>Arthropoda</taxon>
        <taxon>Hexapoda</taxon>
        <taxon>Insecta</taxon>
        <taxon>Pterygota</taxon>
        <taxon>Neoptera</taxon>
        <taxon>Endopterygota</taxon>
        <taxon>Lepidoptera</taxon>
        <taxon>Glossata</taxon>
        <taxon>Ditrysia</taxon>
        <taxon>Tineoidea</taxon>
        <taxon>Psychidae</taxon>
        <taxon>Oiketicinae</taxon>
        <taxon>Eumeta</taxon>
    </lineage>
</organism>
<evidence type="ECO:0000256" key="1">
    <source>
        <dbReference type="SAM" id="MobiDB-lite"/>
    </source>
</evidence>
<dbReference type="EMBL" id="BGZK01003269">
    <property type="protein sequence ID" value="GBO99382.1"/>
    <property type="molecule type" value="Genomic_DNA"/>
</dbReference>
<evidence type="ECO:0000313" key="3">
    <source>
        <dbReference type="Proteomes" id="UP000299102"/>
    </source>
</evidence>
<dbReference type="Proteomes" id="UP000299102">
    <property type="component" value="Unassembled WGS sequence"/>
</dbReference>
<evidence type="ECO:0000313" key="2">
    <source>
        <dbReference type="EMBL" id="GBO99382.1"/>
    </source>
</evidence>
<dbReference type="AlphaFoldDB" id="A0A4C1SB38"/>
<keyword evidence="3" id="KW-1185">Reference proteome</keyword>
<feature type="region of interest" description="Disordered" evidence="1">
    <location>
        <begin position="1"/>
        <end position="42"/>
    </location>
</feature>
<accession>A0A4C1SB38</accession>
<reference evidence="2 3" key="1">
    <citation type="journal article" date="2019" name="Commun. Biol.">
        <title>The bagworm genome reveals a unique fibroin gene that provides high tensile strength.</title>
        <authorList>
            <person name="Kono N."/>
            <person name="Nakamura H."/>
            <person name="Ohtoshi R."/>
            <person name="Tomita M."/>
            <person name="Numata K."/>
            <person name="Arakawa K."/>
        </authorList>
    </citation>
    <scope>NUCLEOTIDE SEQUENCE [LARGE SCALE GENOMIC DNA]</scope>
</reference>
<proteinExistence type="predicted"/>
<protein>
    <submittedName>
        <fullName evidence="2">Uncharacterized protein</fullName>
    </submittedName>
</protein>
<sequence length="111" mass="12627">MSVPRSDLETNKSVNFCRTHTTRSTSRRQVEPSVQELSHHHQELDSEHYQSSFRSGPAWCSQGPSSAILYKKKTWKDSGRVPLFKISLIYGDADASRPAGRLTAGLMRFFR</sequence>
<gene>
    <name evidence="2" type="ORF">EVAR_73591_1</name>
</gene>
<comment type="caution">
    <text evidence="2">The sequence shown here is derived from an EMBL/GenBank/DDBJ whole genome shotgun (WGS) entry which is preliminary data.</text>
</comment>
<feature type="compositionally biased region" description="Basic and acidic residues" evidence="1">
    <location>
        <begin position="1"/>
        <end position="10"/>
    </location>
</feature>
<name>A0A4C1SB38_EUMVA</name>